<sequence length="1127" mass="124222">MAENNKFSVFTDWKRKLLSERSLAAPDGRALYLYRLNQAEFGELEALLAQWLGRLDRVGLALLPRLSGFSCLFVLYGSEWWRRRFDGSHWSWEPILRSIGADPHQWTQGQRSECVRLGLQDWGLKPREQGALRFLGTVAVQGGLPLELLAKARGRVGQLLSQVLTQARNGSVTSSQLLDWVRSLQSTLPKSYRQDVICTLLADVAWTVLQLKDEAGLTSSAEAIATLNQKILSWRDRFPLPIDDSHAQALIEQLIRDAASVRIERQSICLPLERRLVSADDGLWSLNSSVTLPDSLPAGHLATLFAVPLDDLPRSGELAVVVGETRKVTTVRRMAGNAAFRVERRPWGFSGDISACEHGLHLAAPDGRRWSATAAKGESLDDELPWVFSDEDGLSRFLRQGSGGVPATQALVALRVDWKIRARDGSELTVCGRLNAPDRLIYRVYGSTDAWNDAGLSCRIRTGQANSTEDSYEWRGQRLWFDFQSPPMAFRGLPALYRIDQNGAAHKVDGNPGWSVLGTSVHNGAMPIGPVSMRYPASGDVKQRARLAVLPEAAALSMRSCDAGAGEIRLENWKATTARMLTEGVRMDLLRANAALVLSLSIAAGSRPPERVDLEVLWSHTTVPVRLRIPFPGQGVRAFNANGSELRPGSLVAAERIAGIRLLALDGGSNKAITVELHSANGNRARIHRLIVQPGSLGIEVRLQDYATDIQHLLSADDNPDAKVRVVLRIGDGDAEPFRIDVARYAAKLVRSGQDIGIEDRGFSMLTADELAGLPMLALRLEQPGDEPIRLDQRSSEGVPRGCWAFEPEEREPGCWLIYPGPGALFPFRPTLWTVAGEFAGDGSLAKAIGLADPTQREADLDAVISELAVDFRHAGWTEVERLADQVGHLPLATLDLWRRVARSPTGMAALAVRFGTLPRGFVERFDQELPFAWETVSLGAWRQAIGCLERQCAANFGREAGPVVFRTHLDSRIKDLVSGHGALHYLLGIASSPHFPDGPRQVRLLWLHGSTNEAPLLLEETSALMRLRQCHSEDQWPTGSSKILDRARHEPNVTRFMCAQHFGYPDGAINMPLLLAAQVATGDADSWFRDPGAIHILREHRAFDPEWFDHAFNETIARALACALLN</sequence>
<dbReference type="AlphaFoldDB" id="A0A369XGK0"/>
<comment type="caution">
    <text evidence="1">The sequence shown here is derived from an EMBL/GenBank/DDBJ whole genome shotgun (WGS) entry which is preliminary data.</text>
</comment>
<dbReference type="Proteomes" id="UP000253831">
    <property type="component" value="Unassembled WGS sequence"/>
</dbReference>
<dbReference type="InterPro" id="IPR047879">
    <property type="entry name" value="YjiT"/>
</dbReference>
<accession>A0A369XGK0</accession>
<dbReference type="NCBIfam" id="NF038336">
    <property type="entry name" value="YjiT_fam"/>
    <property type="match status" value="1"/>
</dbReference>
<gene>
    <name evidence="1" type="ORF">DVS81_17875</name>
</gene>
<protein>
    <submittedName>
        <fullName evidence="1">Uncharacterized protein</fullName>
    </submittedName>
</protein>
<reference evidence="1 2" key="1">
    <citation type="submission" date="2018-05" db="EMBL/GenBank/DDBJ databases">
        <title>Integrated omic analyses show evidence that a Ca. Accumulibacter phosphatis strain performs denitrification under micro-aerobic conditions.</title>
        <authorList>
            <person name="Camejo P.Y."/>
            <person name="Katherine M.D."/>
            <person name="Daniel N.R."/>
        </authorList>
    </citation>
    <scope>NUCLEOTIDE SEQUENCE [LARGE SCALE GENOMIC DNA]</scope>
    <source>
        <strain evidence="1">UW-LDO-IC</strain>
    </source>
</reference>
<organism evidence="1 2">
    <name type="scientific">Candidatus Accumulibacter meliphilus</name>
    <dbReference type="NCBI Taxonomy" id="2211374"/>
    <lineage>
        <taxon>Bacteria</taxon>
        <taxon>Pseudomonadati</taxon>
        <taxon>Pseudomonadota</taxon>
        <taxon>Betaproteobacteria</taxon>
        <taxon>Candidatus Accumulibacter</taxon>
    </lineage>
</organism>
<proteinExistence type="predicted"/>
<name>A0A369XGK0_9PROT</name>
<evidence type="ECO:0000313" key="1">
    <source>
        <dbReference type="EMBL" id="RDE49213.1"/>
    </source>
</evidence>
<evidence type="ECO:0000313" key="2">
    <source>
        <dbReference type="Proteomes" id="UP000253831"/>
    </source>
</evidence>
<dbReference type="EMBL" id="QPGA01000052">
    <property type="protein sequence ID" value="RDE49213.1"/>
    <property type="molecule type" value="Genomic_DNA"/>
</dbReference>